<proteinExistence type="predicted"/>
<dbReference type="EMBL" id="PVLV01000007">
    <property type="protein sequence ID" value="PRH81070.1"/>
    <property type="molecule type" value="Genomic_DNA"/>
</dbReference>
<organism evidence="1 2">
    <name type="scientific">Streptomyces solincola</name>
    <dbReference type="NCBI Taxonomy" id="2100817"/>
    <lineage>
        <taxon>Bacteria</taxon>
        <taxon>Bacillati</taxon>
        <taxon>Actinomycetota</taxon>
        <taxon>Actinomycetes</taxon>
        <taxon>Kitasatosporales</taxon>
        <taxon>Streptomycetaceae</taxon>
        <taxon>Streptomyces</taxon>
    </lineage>
</organism>
<dbReference type="RefSeq" id="WP_105866836.1">
    <property type="nucleotide sequence ID" value="NZ_PVLV01000007.1"/>
</dbReference>
<dbReference type="AlphaFoldDB" id="A0A2S9Q318"/>
<comment type="caution">
    <text evidence="1">The sequence shown here is derived from an EMBL/GenBank/DDBJ whole genome shotgun (WGS) entry which is preliminary data.</text>
</comment>
<sequence length="244" mass="26899">MAVPRRAERLRKVAWKLTEQYGLPRDRQIEAELDEYAHPKRWTFFWRDGPTETAVRRAAAKLDKEALDGVGYRREYTDTAWAVAAIRYVRDGDPGEDAYSAGVSVYDARRLLDTLKNPGPSDDRERALAERLVKASERQPSCFGDGDAICREVTERGLAPLLRGEGAPPLTPIEALTDRYASGRASALWTRRLVPMTPLEAFAAVQADPKAGPDHIEAALSLLPELHAALDAAAASLQARLPAV</sequence>
<name>A0A2S9Q318_9ACTN</name>
<dbReference type="OrthoDB" id="4255858at2"/>
<dbReference type="Proteomes" id="UP000239322">
    <property type="component" value="Unassembled WGS sequence"/>
</dbReference>
<gene>
    <name evidence="1" type="ORF">C6N75_00560</name>
</gene>
<evidence type="ECO:0000313" key="1">
    <source>
        <dbReference type="EMBL" id="PRH81070.1"/>
    </source>
</evidence>
<keyword evidence="2" id="KW-1185">Reference proteome</keyword>
<evidence type="ECO:0000313" key="2">
    <source>
        <dbReference type="Proteomes" id="UP000239322"/>
    </source>
</evidence>
<reference evidence="1 2" key="1">
    <citation type="submission" date="2018-03" db="EMBL/GenBank/DDBJ databases">
        <title>Novel Streptomyces sp. from soil.</title>
        <authorList>
            <person name="Tan G.Y.A."/>
            <person name="Lee Z.Y."/>
        </authorList>
    </citation>
    <scope>NUCLEOTIDE SEQUENCE [LARGE SCALE GENOMIC DNA]</scope>
    <source>
        <strain evidence="1 2">ST5x</strain>
    </source>
</reference>
<accession>A0A2S9Q318</accession>
<protein>
    <submittedName>
        <fullName evidence="1">Uncharacterized protein</fullName>
    </submittedName>
</protein>